<keyword evidence="5" id="KW-1185">Reference proteome</keyword>
<keyword evidence="2" id="KW-1133">Transmembrane helix</keyword>
<reference evidence="5" key="1">
    <citation type="journal article" date="2019" name="Int. J. Syst. Evol. Microbiol.">
        <title>The Global Catalogue of Microorganisms (GCM) 10K type strain sequencing project: providing services to taxonomists for standard genome sequencing and annotation.</title>
        <authorList>
            <consortium name="The Broad Institute Genomics Platform"/>
            <consortium name="The Broad Institute Genome Sequencing Center for Infectious Disease"/>
            <person name="Wu L."/>
            <person name="Ma J."/>
        </authorList>
    </citation>
    <scope>NUCLEOTIDE SEQUENCE [LARGE SCALE GENOMIC DNA]</scope>
    <source>
        <strain evidence="5">JCM 13929</strain>
    </source>
</reference>
<feature type="compositionally biased region" description="Basic and acidic residues" evidence="1">
    <location>
        <begin position="1"/>
        <end position="10"/>
    </location>
</feature>
<dbReference type="Pfam" id="PF18075">
    <property type="entry name" value="FtsX_ECD"/>
    <property type="match status" value="2"/>
</dbReference>
<dbReference type="PANTHER" id="PTHR47755:SF1">
    <property type="entry name" value="CELL DIVISION PROTEIN FTSX"/>
    <property type="match status" value="1"/>
</dbReference>
<sequence length="355" mass="38981">MNSPVEDRLRQALTDAGATVDTGTLRPLRPPERRRFRVDLRMVSVATAVVLAGTAAFTAFTAFGVDGGDQDSVVAMNPPATRGKETELVAFLCTASSKHERCGAGDVTPDRIREIETTLRALPQVESVVYTSRASAYESLRKDFAHNRSVLKEVQITDLPAAFTLRLSEGADMGEVHDRLRRVTGIQEVVDPAGPPWPQAAELRKWPIKVFLCKEGTALPACGAVRVDGENGDFKVTKEGKGATPAERRALEALIGKMPEVEKYEYIDEKAAYEDFRKTYKSNKTLLDATRVEDMPQAFRLRLKPDSSWQAVLSELREQPGVAQATYLPCPADRSALQYEFGVTLPESAICPARG</sequence>
<dbReference type="PANTHER" id="PTHR47755">
    <property type="entry name" value="CELL DIVISION PROTEIN FTSX"/>
    <property type="match status" value="1"/>
</dbReference>
<gene>
    <name evidence="4" type="ORF">GCM10009733_092410</name>
</gene>
<dbReference type="RefSeq" id="WP_346113364.1">
    <property type="nucleotide sequence ID" value="NZ_BAAAMU010000124.1"/>
</dbReference>
<evidence type="ECO:0000313" key="5">
    <source>
        <dbReference type="Proteomes" id="UP001500064"/>
    </source>
</evidence>
<feature type="domain" description="FtsX extracellular" evidence="3">
    <location>
        <begin position="88"/>
        <end position="189"/>
    </location>
</feature>
<feature type="transmembrane region" description="Helical" evidence="2">
    <location>
        <begin position="43"/>
        <end position="65"/>
    </location>
</feature>
<evidence type="ECO:0000259" key="3">
    <source>
        <dbReference type="Pfam" id="PF18075"/>
    </source>
</evidence>
<dbReference type="InterPro" id="IPR004513">
    <property type="entry name" value="FtsX"/>
</dbReference>
<keyword evidence="2" id="KW-0812">Transmembrane</keyword>
<evidence type="ECO:0000256" key="2">
    <source>
        <dbReference type="SAM" id="Phobius"/>
    </source>
</evidence>
<dbReference type="InterPro" id="IPR040690">
    <property type="entry name" value="FtsX_ECD"/>
</dbReference>
<organism evidence="4 5">
    <name type="scientific">Nonomuraea maheshkhaliensis</name>
    <dbReference type="NCBI Taxonomy" id="419590"/>
    <lineage>
        <taxon>Bacteria</taxon>
        <taxon>Bacillati</taxon>
        <taxon>Actinomycetota</taxon>
        <taxon>Actinomycetes</taxon>
        <taxon>Streptosporangiales</taxon>
        <taxon>Streptosporangiaceae</taxon>
        <taxon>Nonomuraea</taxon>
    </lineage>
</organism>
<comment type="caution">
    <text evidence="4">The sequence shown here is derived from an EMBL/GenBank/DDBJ whole genome shotgun (WGS) entry which is preliminary data.</text>
</comment>
<proteinExistence type="predicted"/>
<feature type="region of interest" description="Disordered" evidence="1">
    <location>
        <begin position="1"/>
        <end position="28"/>
    </location>
</feature>
<accession>A0ABP4T3N1</accession>
<name>A0ABP4T3N1_9ACTN</name>
<keyword evidence="2" id="KW-0472">Membrane</keyword>
<dbReference type="Gene3D" id="3.30.70.3040">
    <property type="match status" value="2"/>
</dbReference>
<protein>
    <recommendedName>
        <fullName evidence="3">FtsX extracellular domain-containing protein</fullName>
    </recommendedName>
</protein>
<evidence type="ECO:0000256" key="1">
    <source>
        <dbReference type="SAM" id="MobiDB-lite"/>
    </source>
</evidence>
<dbReference type="Proteomes" id="UP001500064">
    <property type="component" value="Unassembled WGS sequence"/>
</dbReference>
<evidence type="ECO:0000313" key="4">
    <source>
        <dbReference type="EMBL" id="GAA1681239.1"/>
    </source>
</evidence>
<feature type="domain" description="FtsX extracellular" evidence="3">
    <location>
        <begin position="208"/>
        <end position="323"/>
    </location>
</feature>
<dbReference type="EMBL" id="BAAAMU010000124">
    <property type="protein sequence ID" value="GAA1681239.1"/>
    <property type="molecule type" value="Genomic_DNA"/>
</dbReference>